<evidence type="ECO:0000256" key="1">
    <source>
        <dbReference type="SAM" id="SignalP"/>
    </source>
</evidence>
<dbReference type="OrthoDB" id="9796817at2"/>
<dbReference type="GO" id="GO:1904680">
    <property type="term" value="F:peptide transmembrane transporter activity"/>
    <property type="evidence" value="ECO:0007669"/>
    <property type="project" value="TreeGrafter"/>
</dbReference>
<dbReference type="GO" id="GO:0015833">
    <property type="term" value="P:peptide transport"/>
    <property type="evidence" value="ECO:0007669"/>
    <property type="project" value="TreeGrafter"/>
</dbReference>
<dbReference type="STRING" id="574651.SAMN04487968_11162"/>
<keyword evidence="1" id="KW-0732">Signal</keyword>
<dbReference type="RefSeq" id="WP_091125156.1">
    <property type="nucleotide sequence ID" value="NZ_FOLB01000011.1"/>
</dbReference>
<evidence type="ECO:0000313" key="3">
    <source>
        <dbReference type="EMBL" id="SFC77838.1"/>
    </source>
</evidence>
<sequence length="583" mass="63387">MAISKKPFAALAASALALSVAACGGSDDNGGGGGNSDNKSAAGSKGGTAIFFNGVRNTEHWDPQRMYIGRDLNNSGRLFYRSLVAYPASNDAKEGTTPVADLATDTGKTDDGGKTWQFTVRDDVKWQDGKPITCEDFKYGASRNFATDVIIGGPANYLFTYLDIPQGKDGLPVYDGPYKKDNQDLFDKAVTCDGQTITYHMKKVWPDFPQSIASLRYLDPYRQDLDKGDASNFQIISNGPYKLDGNWTEGTGGTFVRNENWDESTDPIRKALPDKWEFREGDQDEAIYDQLLADSGDAQFGVTERRLPPTDYGRIDEVKDRYTQVESPFVDYLLPNFNSPVFKDKACREALAMATSRASWIQAGGGDRAFKPAYSVINPSVPGYTENPKFKSIPDEGDPAGAKAKLAECSAPKPVKIKFTYSGGTPTSDKQASALKDAWDKAGFVTELDPLQDTYYSVIQKPDADFDVTWAGWGADWPSVGTVIPPLFDSRINITKSSNGNDYGNYKGGPEVDSAIDAAYAEADLDKAAQDWAGVDAKLSDDVAYIPLEITIFNFLHGSKITGYSNNVSTNGYADLAVIGVSK</sequence>
<organism evidence="3 4">
    <name type="scientific">Nocardioides terrae</name>
    <dbReference type="NCBI Taxonomy" id="574651"/>
    <lineage>
        <taxon>Bacteria</taxon>
        <taxon>Bacillati</taxon>
        <taxon>Actinomycetota</taxon>
        <taxon>Actinomycetes</taxon>
        <taxon>Propionibacteriales</taxon>
        <taxon>Nocardioidaceae</taxon>
        <taxon>Nocardioides</taxon>
    </lineage>
</organism>
<dbReference type="InterPro" id="IPR000914">
    <property type="entry name" value="SBP_5_dom"/>
</dbReference>
<feature type="signal peptide" evidence="1">
    <location>
        <begin position="1"/>
        <end position="22"/>
    </location>
</feature>
<dbReference type="Gene3D" id="3.10.105.10">
    <property type="entry name" value="Dipeptide-binding Protein, Domain 3"/>
    <property type="match status" value="1"/>
</dbReference>
<gene>
    <name evidence="3" type="ORF">SAMN04487968_11162</name>
</gene>
<dbReference type="Pfam" id="PF00496">
    <property type="entry name" value="SBP_bac_5"/>
    <property type="match status" value="1"/>
</dbReference>
<dbReference type="CDD" id="cd08506">
    <property type="entry name" value="PBP2_clavulanate_OppA2"/>
    <property type="match status" value="1"/>
</dbReference>
<dbReference type="PANTHER" id="PTHR30290">
    <property type="entry name" value="PERIPLASMIC BINDING COMPONENT OF ABC TRANSPORTER"/>
    <property type="match status" value="1"/>
</dbReference>
<reference evidence="3 4" key="1">
    <citation type="submission" date="2016-10" db="EMBL/GenBank/DDBJ databases">
        <authorList>
            <person name="de Groot N.N."/>
        </authorList>
    </citation>
    <scope>NUCLEOTIDE SEQUENCE [LARGE SCALE GENOMIC DNA]</scope>
    <source>
        <strain evidence="3 4">CGMCC 1.7056</strain>
    </source>
</reference>
<dbReference type="PROSITE" id="PS51257">
    <property type="entry name" value="PROKAR_LIPOPROTEIN"/>
    <property type="match status" value="1"/>
</dbReference>
<protein>
    <submittedName>
        <fullName evidence="3">Peptide/nickel transport system substrate-binding protein</fullName>
    </submittedName>
</protein>
<dbReference type="SUPFAM" id="SSF53850">
    <property type="entry name" value="Periplasmic binding protein-like II"/>
    <property type="match status" value="1"/>
</dbReference>
<dbReference type="PANTHER" id="PTHR30290:SF83">
    <property type="entry name" value="ABC TRANSPORTER SUBSTRATE-BINDING PROTEIN"/>
    <property type="match status" value="1"/>
</dbReference>
<accession>A0A1I1M3Q7</accession>
<keyword evidence="4" id="KW-1185">Reference proteome</keyword>
<proteinExistence type="predicted"/>
<dbReference type="Proteomes" id="UP000198832">
    <property type="component" value="Unassembled WGS sequence"/>
</dbReference>
<dbReference type="EMBL" id="FOLB01000011">
    <property type="protein sequence ID" value="SFC77838.1"/>
    <property type="molecule type" value="Genomic_DNA"/>
</dbReference>
<evidence type="ECO:0000259" key="2">
    <source>
        <dbReference type="Pfam" id="PF00496"/>
    </source>
</evidence>
<name>A0A1I1M3Q7_9ACTN</name>
<evidence type="ECO:0000313" key="4">
    <source>
        <dbReference type="Proteomes" id="UP000198832"/>
    </source>
</evidence>
<dbReference type="Gene3D" id="3.40.190.10">
    <property type="entry name" value="Periplasmic binding protein-like II"/>
    <property type="match status" value="1"/>
</dbReference>
<dbReference type="AlphaFoldDB" id="A0A1I1M3Q7"/>
<feature type="domain" description="Solute-binding protein family 5" evidence="2">
    <location>
        <begin position="98"/>
        <end position="490"/>
    </location>
</feature>
<dbReference type="InterPro" id="IPR039424">
    <property type="entry name" value="SBP_5"/>
</dbReference>
<feature type="chain" id="PRO_5039136667" evidence="1">
    <location>
        <begin position="23"/>
        <end position="583"/>
    </location>
</feature>